<evidence type="ECO:0000313" key="1">
    <source>
        <dbReference type="EMBL" id="HAE0896735.1"/>
    </source>
</evidence>
<dbReference type="EMBL" id="DAAQVP010000027">
    <property type="protein sequence ID" value="HAE1051804.1"/>
    <property type="molecule type" value="Genomic_DNA"/>
</dbReference>
<reference evidence="2" key="1">
    <citation type="journal article" date="2018" name="Genome Biol.">
        <title>SKESA: strategic k-mer extension for scrupulous assemblies.</title>
        <authorList>
            <person name="Souvorov A."/>
            <person name="Agarwala R."/>
            <person name="Lipman D.J."/>
        </authorList>
    </citation>
    <scope>NUCLEOTIDE SEQUENCE</scope>
    <source>
        <strain evidence="2">Salmonella enterica</strain>
    </source>
</reference>
<accession>A0A401AV22</accession>
<dbReference type="EMBL" id="DAAQWR010000009">
    <property type="protein sequence ID" value="HAE1182675.1"/>
    <property type="molecule type" value="Genomic_DNA"/>
</dbReference>
<comment type="caution">
    <text evidence="2">The sequence shown here is derived from an EMBL/GenBank/DDBJ whole genome shotgun (WGS) entry which is preliminary data.</text>
</comment>
<name>A0A401AV22_SALSE</name>
<organism evidence="2">
    <name type="scientific">Salmonella senftenberg</name>
    <dbReference type="NCBI Taxonomy" id="28150"/>
    <lineage>
        <taxon>Bacteria</taxon>
        <taxon>Pseudomonadati</taxon>
        <taxon>Pseudomonadota</taxon>
        <taxon>Gammaproteobacteria</taxon>
        <taxon>Enterobacterales</taxon>
        <taxon>Enterobacteriaceae</taxon>
        <taxon>Salmonella</taxon>
    </lineage>
</organism>
<reference evidence="2" key="2">
    <citation type="submission" date="2019-04" db="EMBL/GenBank/DDBJ databases">
        <authorList>
            <consortium name="NCBI Pathogen Detection Project"/>
        </authorList>
    </citation>
    <scope>NUCLEOTIDE SEQUENCE</scope>
    <source>
        <strain evidence="2">Salmonella enterica</strain>
    </source>
</reference>
<evidence type="ECO:0000313" key="2">
    <source>
        <dbReference type="EMBL" id="HAE1051804.1"/>
    </source>
</evidence>
<sequence length="139" mass="15672">MLSLNFEVPGNPDDYYEVREKEDGTLSYKPNRLKIRGLAKTQCDYFDYISSLGENIHIATLESNDVINDFFENEPEEAQISIYNTLSEEFNAITDTILDKTSELNAQAQQTENVAENIGKVIGAIVLIGFIVFILSQIN</sequence>
<dbReference type="AlphaFoldDB" id="A0A401AV22"/>
<protein>
    <recommendedName>
        <fullName evidence="4">Chemotaxis protein</fullName>
    </recommendedName>
</protein>
<gene>
    <name evidence="2" type="ORF">G2781_23640</name>
    <name evidence="3" type="ORF">G2786_14880</name>
    <name evidence="1" type="ORF">G2901_23835</name>
</gene>
<evidence type="ECO:0008006" key="4">
    <source>
        <dbReference type="Google" id="ProtNLM"/>
    </source>
</evidence>
<proteinExistence type="predicted"/>
<dbReference type="RefSeq" id="WP_053528470.1">
    <property type="nucleotide sequence ID" value="NZ_CP032194.1"/>
</dbReference>
<dbReference type="EMBL" id="DAAQUH010000036">
    <property type="protein sequence ID" value="HAE0896735.1"/>
    <property type="molecule type" value="Genomic_DNA"/>
</dbReference>
<evidence type="ECO:0000313" key="3">
    <source>
        <dbReference type="EMBL" id="HAE1182675.1"/>
    </source>
</evidence>